<dbReference type="SUPFAM" id="SSF161098">
    <property type="entry name" value="MetI-like"/>
    <property type="match status" value="1"/>
</dbReference>
<evidence type="ECO:0000256" key="5">
    <source>
        <dbReference type="ARBA" id="ARBA00022989"/>
    </source>
</evidence>
<name>A0A9X1T1T7_9ACTN</name>
<dbReference type="Pfam" id="PF00528">
    <property type="entry name" value="BPD_transp_1"/>
    <property type="match status" value="1"/>
</dbReference>
<dbReference type="RefSeq" id="WP_231446116.1">
    <property type="nucleotide sequence ID" value="NZ_JAJOMB010000014.1"/>
</dbReference>
<comment type="caution">
    <text evidence="9">The sequence shown here is derived from an EMBL/GenBank/DDBJ whole genome shotgun (WGS) entry which is preliminary data.</text>
</comment>
<evidence type="ECO:0000256" key="3">
    <source>
        <dbReference type="ARBA" id="ARBA00022475"/>
    </source>
</evidence>
<keyword evidence="6 7" id="KW-0472">Membrane</keyword>
<keyword evidence="2 7" id="KW-0813">Transport</keyword>
<dbReference type="InterPro" id="IPR045621">
    <property type="entry name" value="BPD_transp_1_N"/>
</dbReference>
<evidence type="ECO:0000256" key="6">
    <source>
        <dbReference type="ARBA" id="ARBA00023136"/>
    </source>
</evidence>
<evidence type="ECO:0000256" key="7">
    <source>
        <dbReference type="RuleBase" id="RU363032"/>
    </source>
</evidence>
<protein>
    <submittedName>
        <fullName evidence="9">ABC transporter permease</fullName>
    </submittedName>
</protein>
<evidence type="ECO:0000259" key="8">
    <source>
        <dbReference type="PROSITE" id="PS50928"/>
    </source>
</evidence>
<keyword evidence="10" id="KW-1185">Reference proteome</keyword>
<dbReference type="PANTHER" id="PTHR43163">
    <property type="entry name" value="DIPEPTIDE TRANSPORT SYSTEM PERMEASE PROTEIN DPPB-RELATED"/>
    <property type="match status" value="1"/>
</dbReference>
<feature type="transmembrane region" description="Helical" evidence="7">
    <location>
        <begin position="167"/>
        <end position="186"/>
    </location>
</feature>
<dbReference type="InterPro" id="IPR000515">
    <property type="entry name" value="MetI-like"/>
</dbReference>
<gene>
    <name evidence="9" type="ORF">LR394_24015</name>
</gene>
<proteinExistence type="inferred from homology"/>
<feature type="transmembrane region" description="Helical" evidence="7">
    <location>
        <begin position="272"/>
        <end position="295"/>
    </location>
</feature>
<organism evidence="9 10">
    <name type="scientific">Kineosporia babensis</name>
    <dbReference type="NCBI Taxonomy" id="499548"/>
    <lineage>
        <taxon>Bacteria</taxon>
        <taxon>Bacillati</taxon>
        <taxon>Actinomycetota</taxon>
        <taxon>Actinomycetes</taxon>
        <taxon>Kineosporiales</taxon>
        <taxon>Kineosporiaceae</taxon>
        <taxon>Kineosporia</taxon>
    </lineage>
</organism>
<evidence type="ECO:0000256" key="1">
    <source>
        <dbReference type="ARBA" id="ARBA00004651"/>
    </source>
</evidence>
<dbReference type="InterPro" id="IPR035906">
    <property type="entry name" value="MetI-like_sf"/>
</dbReference>
<keyword evidence="3" id="KW-1003">Cell membrane</keyword>
<keyword evidence="4 7" id="KW-0812">Transmembrane</keyword>
<accession>A0A9X1T1T7</accession>
<evidence type="ECO:0000313" key="10">
    <source>
        <dbReference type="Proteomes" id="UP001138997"/>
    </source>
</evidence>
<feature type="transmembrane region" description="Helical" evidence="7">
    <location>
        <begin position="141"/>
        <end position="161"/>
    </location>
</feature>
<comment type="subcellular location">
    <subcellularLocation>
        <location evidence="1 7">Cell membrane</location>
        <topology evidence="1 7">Multi-pass membrane protein</topology>
    </subcellularLocation>
</comment>
<dbReference type="AlphaFoldDB" id="A0A9X1T1T7"/>
<dbReference type="Gene3D" id="1.10.3720.10">
    <property type="entry name" value="MetI-like"/>
    <property type="match status" value="1"/>
</dbReference>
<evidence type="ECO:0000256" key="4">
    <source>
        <dbReference type="ARBA" id="ARBA00022692"/>
    </source>
</evidence>
<sequence>MIGFLARRLGLLLLVVFGVTTVLFVLTRLSGDPAAIMSPPDAGPEVLAATRERLGLNDPLWLQYVNTLVSTFTFDFGQSFAMDTSVSSVLWSRLGTSLYIIIPALVIGPLVSMAIGVYAALRPTRRSGRAVMGAAFLTDGVPYFLLAFILILVFAIQLGWLPATGNASYAALVIPVAVLTLQAVSATSRLVRGQMLDALGQGPVQTARSLGLSPAVVLFRHALPLALPPLLAWLGIQFSFLFSSLLVLEPIMNYGGIGNLLVRSVNQRDFPVVQACVVVFAVLITTVNIALDVAVRGLDPRLRKAS</sequence>
<feature type="domain" description="ABC transmembrane type-1" evidence="8">
    <location>
        <begin position="94"/>
        <end position="291"/>
    </location>
</feature>
<dbReference type="GO" id="GO:0005886">
    <property type="term" value="C:plasma membrane"/>
    <property type="evidence" value="ECO:0007669"/>
    <property type="project" value="UniProtKB-SubCell"/>
</dbReference>
<feature type="transmembrane region" description="Helical" evidence="7">
    <location>
        <begin position="98"/>
        <end position="121"/>
    </location>
</feature>
<dbReference type="PROSITE" id="PS50928">
    <property type="entry name" value="ABC_TM1"/>
    <property type="match status" value="1"/>
</dbReference>
<dbReference type="Proteomes" id="UP001138997">
    <property type="component" value="Unassembled WGS sequence"/>
</dbReference>
<dbReference type="GO" id="GO:0071916">
    <property type="term" value="F:dipeptide transmembrane transporter activity"/>
    <property type="evidence" value="ECO:0007669"/>
    <property type="project" value="TreeGrafter"/>
</dbReference>
<comment type="similarity">
    <text evidence="7">Belongs to the binding-protein-dependent transport system permease family.</text>
</comment>
<evidence type="ECO:0000256" key="2">
    <source>
        <dbReference type="ARBA" id="ARBA00022448"/>
    </source>
</evidence>
<reference evidence="9" key="1">
    <citation type="submission" date="2021-11" db="EMBL/GenBank/DDBJ databases">
        <title>Streptomyces corallinus and Kineosporia corallina sp. nov., two new coral-derived marine actinobacteria.</title>
        <authorList>
            <person name="Buangrab K."/>
            <person name="Sutthacheep M."/>
            <person name="Yeemin T."/>
            <person name="Harunari E."/>
            <person name="Igarashi Y."/>
            <person name="Sripreechasak P."/>
            <person name="Kanchanasin P."/>
            <person name="Tanasupawat S."/>
            <person name="Phongsopitanun W."/>
        </authorList>
    </citation>
    <scope>NUCLEOTIDE SEQUENCE</scope>
    <source>
        <strain evidence="9">JCM 31032</strain>
    </source>
</reference>
<dbReference type="Pfam" id="PF19300">
    <property type="entry name" value="BPD_transp_1_N"/>
    <property type="match status" value="1"/>
</dbReference>
<keyword evidence="5 7" id="KW-1133">Transmembrane helix</keyword>
<dbReference type="PANTHER" id="PTHR43163:SF6">
    <property type="entry name" value="DIPEPTIDE TRANSPORT SYSTEM PERMEASE PROTEIN DPPB-RELATED"/>
    <property type="match status" value="1"/>
</dbReference>
<dbReference type="CDD" id="cd06261">
    <property type="entry name" value="TM_PBP2"/>
    <property type="match status" value="1"/>
</dbReference>
<dbReference type="EMBL" id="JAJOMB010000014">
    <property type="protein sequence ID" value="MCD5313978.1"/>
    <property type="molecule type" value="Genomic_DNA"/>
</dbReference>
<feature type="transmembrane region" description="Helical" evidence="7">
    <location>
        <begin position="230"/>
        <end position="252"/>
    </location>
</feature>
<evidence type="ECO:0000313" key="9">
    <source>
        <dbReference type="EMBL" id="MCD5313978.1"/>
    </source>
</evidence>